<evidence type="ECO:0000256" key="2">
    <source>
        <dbReference type="ARBA" id="ARBA00010617"/>
    </source>
</evidence>
<evidence type="ECO:0000313" key="11">
    <source>
        <dbReference type="Proteomes" id="UP001144323"/>
    </source>
</evidence>
<dbReference type="InterPro" id="IPR017972">
    <property type="entry name" value="Cyt_P450_CS"/>
</dbReference>
<dbReference type="EMBL" id="BSEC01000001">
    <property type="protein sequence ID" value="GLI91423.1"/>
    <property type="molecule type" value="Genomic_DNA"/>
</dbReference>
<evidence type="ECO:0000256" key="3">
    <source>
        <dbReference type="ARBA" id="ARBA00022617"/>
    </source>
</evidence>
<comment type="similarity">
    <text evidence="2 9">Belongs to the cytochrome P450 family.</text>
</comment>
<protein>
    <submittedName>
        <fullName evidence="10">Cytochrome P450</fullName>
    </submittedName>
</protein>
<organism evidence="10 11">
    <name type="scientific">Methylocystis echinoides</name>
    <dbReference type="NCBI Taxonomy" id="29468"/>
    <lineage>
        <taxon>Bacteria</taxon>
        <taxon>Pseudomonadati</taxon>
        <taxon>Pseudomonadota</taxon>
        <taxon>Alphaproteobacteria</taxon>
        <taxon>Hyphomicrobiales</taxon>
        <taxon>Methylocystaceae</taxon>
        <taxon>Methylocystis</taxon>
    </lineage>
</organism>
<keyword evidence="11" id="KW-1185">Reference proteome</keyword>
<keyword evidence="3 8" id="KW-0349">Heme</keyword>
<dbReference type="PRINTS" id="PR00385">
    <property type="entry name" value="P450"/>
</dbReference>
<dbReference type="Gene3D" id="1.10.630.10">
    <property type="entry name" value="Cytochrome P450"/>
    <property type="match status" value="1"/>
</dbReference>
<sequence length="452" mass="50185">MSAVAETIPAPTRAALARIPGSSGWPIIGHTLKVLADPKGATEDFAKRYGPVYRSYILGAHTVTLLGPEANEFLLLDEAKALSNALGWGIILDRLFPRGLMLLDFDEHRLHRKALSVAFKSGPLQAYLNSLNSGVAAGIARLKQTRDLRFYPAIKEMTLDLAAMSFLGAGVGADISRIKQAYIEMVAAAVSVVRRPIPGTQMYRGVKARADMVDYFTREMERRRGGDGTDLFTELCKATMEDGALLTAQEVADHMNFLMMAAHDTLASSLTSFVYFLSVNPAWQEQLREEVLALGLARGEPLPFERLRDLPLVEMAFNESMRIIPPAPSVLRCALREVEFGGYRIPAGACVAINPLYTHHMPQHWPEPATFDPRRFTPEAQRARHKYAYVPFGGGAHMCLGLHFAYLQAKCFAYHLLTTTRLVAPPDYRPAWQYWPIPRPRDGLRVTLAPLP</sequence>
<dbReference type="GO" id="GO:0004497">
    <property type="term" value="F:monooxygenase activity"/>
    <property type="evidence" value="ECO:0007669"/>
    <property type="project" value="UniProtKB-KW"/>
</dbReference>
<evidence type="ECO:0000256" key="9">
    <source>
        <dbReference type="RuleBase" id="RU000461"/>
    </source>
</evidence>
<evidence type="ECO:0000256" key="4">
    <source>
        <dbReference type="ARBA" id="ARBA00022723"/>
    </source>
</evidence>
<dbReference type="PANTHER" id="PTHR24286">
    <property type="entry name" value="CYTOCHROME P450 26"/>
    <property type="match status" value="1"/>
</dbReference>
<evidence type="ECO:0000256" key="7">
    <source>
        <dbReference type="ARBA" id="ARBA00023033"/>
    </source>
</evidence>
<dbReference type="PRINTS" id="PR00465">
    <property type="entry name" value="EP450IV"/>
</dbReference>
<keyword evidence="4 8" id="KW-0479">Metal-binding</keyword>
<keyword evidence="5 9" id="KW-0560">Oxidoreductase</keyword>
<dbReference type="InterPro" id="IPR036396">
    <property type="entry name" value="Cyt_P450_sf"/>
</dbReference>
<comment type="caution">
    <text evidence="10">The sequence shown here is derived from an EMBL/GenBank/DDBJ whole genome shotgun (WGS) entry which is preliminary data.</text>
</comment>
<keyword evidence="6 8" id="KW-0408">Iron</keyword>
<dbReference type="GO" id="GO:0005506">
    <property type="term" value="F:iron ion binding"/>
    <property type="evidence" value="ECO:0007669"/>
    <property type="project" value="InterPro"/>
</dbReference>
<name>A0A9W6GQX7_9HYPH</name>
<dbReference type="InterPro" id="IPR001128">
    <property type="entry name" value="Cyt_P450"/>
</dbReference>
<gene>
    <name evidence="10" type="ORF">LMG27198_04150</name>
</gene>
<evidence type="ECO:0000256" key="8">
    <source>
        <dbReference type="PIRSR" id="PIRSR602403-1"/>
    </source>
</evidence>
<comment type="cofactor">
    <cofactor evidence="1 8">
        <name>heme</name>
        <dbReference type="ChEBI" id="CHEBI:30413"/>
    </cofactor>
</comment>
<dbReference type="Proteomes" id="UP001144323">
    <property type="component" value="Unassembled WGS sequence"/>
</dbReference>
<feature type="binding site" description="axial binding residue" evidence="8">
    <location>
        <position position="399"/>
    </location>
    <ligand>
        <name>heme</name>
        <dbReference type="ChEBI" id="CHEBI:30413"/>
    </ligand>
    <ligandPart>
        <name>Fe</name>
        <dbReference type="ChEBI" id="CHEBI:18248"/>
    </ligandPart>
</feature>
<dbReference type="RefSeq" id="WP_281800061.1">
    <property type="nucleotide sequence ID" value="NZ_BSEC01000001.1"/>
</dbReference>
<evidence type="ECO:0000313" key="10">
    <source>
        <dbReference type="EMBL" id="GLI91423.1"/>
    </source>
</evidence>
<keyword evidence="7 9" id="KW-0503">Monooxygenase</keyword>
<evidence type="ECO:0000256" key="6">
    <source>
        <dbReference type="ARBA" id="ARBA00023004"/>
    </source>
</evidence>
<dbReference type="AlphaFoldDB" id="A0A9W6GQX7"/>
<dbReference type="GO" id="GO:0016705">
    <property type="term" value="F:oxidoreductase activity, acting on paired donors, with incorporation or reduction of molecular oxygen"/>
    <property type="evidence" value="ECO:0007669"/>
    <property type="project" value="InterPro"/>
</dbReference>
<dbReference type="Pfam" id="PF00067">
    <property type="entry name" value="p450"/>
    <property type="match status" value="1"/>
</dbReference>
<proteinExistence type="inferred from homology"/>
<dbReference type="GO" id="GO:0016125">
    <property type="term" value="P:sterol metabolic process"/>
    <property type="evidence" value="ECO:0007669"/>
    <property type="project" value="TreeGrafter"/>
</dbReference>
<reference evidence="10" key="1">
    <citation type="journal article" date="2023" name="Int. J. Syst. Evol. Microbiol.">
        <title>Methylocystis iwaonis sp. nov., a type II methane-oxidizing bacterium from surface soil of a rice paddy field in Japan, and emended description of the genus Methylocystis (ex Whittenbury et al. 1970) Bowman et al. 1993.</title>
        <authorList>
            <person name="Kaise H."/>
            <person name="Sawadogo J.B."/>
            <person name="Alam M.S."/>
            <person name="Ueno C."/>
            <person name="Dianou D."/>
            <person name="Shinjo R."/>
            <person name="Asakawa S."/>
        </authorList>
    </citation>
    <scope>NUCLEOTIDE SEQUENCE</scope>
    <source>
        <strain evidence="10">LMG27198</strain>
    </source>
</reference>
<dbReference type="InterPro" id="IPR002403">
    <property type="entry name" value="Cyt_P450_E_grp-IV"/>
</dbReference>
<dbReference type="GO" id="GO:0020037">
    <property type="term" value="F:heme binding"/>
    <property type="evidence" value="ECO:0007669"/>
    <property type="project" value="InterPro"/>
</dbReference>
<dbReference type="SUPFAM" id="SSF48264">
    <property type="entry name" value="Cytochrome P450"/>
    <property type="match status" value="1"/>
</dbReference>
<accession>A0A9W6GQX7</accession>
<evidence type="ECO:0000256" key="5">
    <source>
        <dbReference type="ARBA" id="ARBA00023002"/>
    </source>
</evidence>
<dbReference type="PANTHER" id="PTHR24286:SF24">
    <property type="entry name" value="LANOSTEROL 14-ALPHA DEMETHYLASE"/>
    <property type="match status" value="1"/>
</dbReference>
<evidence type="ECO:0000256" key="1">
    <source>
        <dbReference type="ARBA" id="ARBA00001971"/>
    </source>
</evidence>
<dbReference type="PROSITE" id="PS00086">
    <property type="entry name" value="CYTOCHROME_P450"/>
    <property type="match status" value="1"/>
</dbReference>